<comment type="caution">
    <text evidence="2">The sequence shown here is derived from an EMBL/GenBank/DDBJ whole genome shotgun (WGS) entry which is preliminary data.</text>
</comment>
<dbReference type="Pfam" id="PF09928">
    <property type="entry name" value="DUF2160"/>
    <property type="match status" value="1"/>
</dbReference>
<reference evidence="2 3" key="1">
    <citation type="submission" date="2018-05" db="EMBL/GenBank/DDBJ databases">
        <title>Spiribacter halobius sp. nov., a moderately halophilic bacterium isolated from marine solar saltern.</title>
        <authorList>
            <person name="Zheng W.-S."/>
            <person name="Lu D.-C."/>
            <person name="Du Z.-J."/>
        </authorList>
    </citation>
    <scope>NUCLEOTIDE SEQUENCE [LARGE SCALE GENOMIC DNA]</scope>
    <source>
        <strain evidence="2 3">E85</strain>
    </source>
</reference>
<feature type="transmembrane region" description="Helical" evidence="1">
    <location>
        <begin position="20"/>
        <end position="40"/>
    </location>
</feature>
<organism evidence="2 3">
    <name type="scientific">Sediminicurvatus halobius</name>
    <dbReference type="NCBI Taxonomy" id="2182432"/>
    <lineage>
        <taxon>Bacteria</taxon>
        <taxon>Pseudomonadati</taxon>
        <taxon>Pseudomonadota</taxon>
        <taxon>Gammaproteobacteria</taxon>
        <taxon>Chromatiales</taxon>
        <taxon>Ectothiorhodospiraceae</taxon>
        <taxon>Sediminicurvatus</taxon>
    </lineage>
</organism>
<name>A0A2U2N0I5_9GAMM</name>
<keyword evidence="3" id="KW-1185">Reference proteome</keyword>
<accession>A0A2U2N0I5</accession>
<proteinExistence type="predicted"/>
<evidence type="ECO:0000256" key="1">
    <source>
        <dbReference type="SAM" id="Phobius"/>
    </source>
</evidence>
<dbReference type="EMBL" id="QFFI01000017">
    <property type="protein sequence ID" value="PWG62578.1"/>
    <property type="molecule type" value="Genomic_DNA"/>
</dbReference>
<evidence type="ECO:0000313" key="2">
    <source>
        <dbReference type="EMBL" id="PWG62578.1"/>
    </source>
</evidence>
<keyword evidence="1" id="KW-0812">Transmembrane</keyword>
<evidence type="ECO:0008006" key="4">
    <source>
        <dbReference type="Google" id="ProtNLM"/>
    </source>
</evidence>
<keyword evidence="1" id="KW-0472">Membrane</keyword>
<dbReference type="OrthoDB" id="5420630at2"/>
<dbReference type="InterPro" id="IPR018678">
    <property type="entry name" value="DUF2160_TM"/>
</dbReference>
<dbReference type="RefSeq" id="WP_109678968.1">
    <property type="nucleotide sequence ID" value="NZ_CP086615.1"/>
</dbReference>
<sequence>MEVGQQGGFSLDWMAWTMPVAIFFTAIAVMLVVFGVLQFVWPTVERRGFLPVPTTRGDRLFMGLLGSAYIHLGWLAFTEANLLFASALAAAFMAVMLRWG</sequence>
<dbReference type="AlphaFoldDB" id="A0A2U2N0I5"/>
<dbReference type="Proteomes" id="UP000245474">
    <property type="component" value="Unassembled WGS sequence"/>
</dbReference>
<keyword evidence="1" id="KW-1133">Transmembrane helix</keyword>
<evidence type="ECO:0000313" key="3">
    <source>
        <dbReference type="Proteomes" id="UP000245474"/>
    </source>
</evidence>
<gene>
    <name evidence="2" type="ORF">DEM34_11550</name>
</gene>
<protein>
    <recommendedName>
        <fullName evidence="4">DUF2160 domain-containing protein</fullName>
    </recommendedName>
</protein>
<feature type="transmembrane region" description="Helical" evidence="1">
    <location>
        <begin position="83"/>
        <end position="99"/>
    </location>
</feature>